<sequence length="145" mass="15765">MDQCHLTLLRAAFDSVAHDLDGAMSLSALDPLLRKLHSTAQDLNTATDESHDGSAAGEDRRDTRPTQRGGGGQSGTFDETWVWDAAQDLREAQPKAQNEADEDVRISFRTLEQWFQVFQATVKEFSGILNYQDQAPQAGAGGGSA</sequence>
<dbReference type="EMBL" id="HBHJ01007199">
    <property type="protein sequence ID" value="CAD9671325.1"/>
    <property type="molecule type" value="Transcribed_RNA"/>
</dbReference>
<evidence type="ECO:0000313" key="2">
    <source>
        <dbReference type="EMBL" id="CAD9671325.1"/>
    </source>
</evidence>
<dbReference type="AlphaFoldDB" id="A0A7S2W6P1"/>
<proteinExistence type="predicted"/>
<feature type="compositionally biased region" description="Basic and acidic residues" evidence="1">
    <location>
        <begin position="48"/>
        <end position="65"/>
    </location>
</feature>
<gene>
    <name evidence="2" type="ORF">RMAR1173_LOCUS4638</name>
</gene>
<name>A0A7S2W6P1_9STRA</name>
<reference evidence="2" key="1">
    <citation type="submission" date="2021-01" db="EMBL/GenBank/DDBJ databases">
        <authorList>
            <person name="Corre E."/>
            <person name="Pelletier E."/>
            <person name="Niang G."/>
            <person name="Scheremetjew M."/>
            <person name="Finn R."/>
            <person name="Kale V."/>
            <person name="Holt S."/>
            <person name="Cochrane G."/>
            <person name="Meng A."/>
            <person name="Brown T."/>
            <person name="Cohen L."/>
        </authorList>
    </citation>
    <scope>NUCLEOTIDE SEQUENCE</scope>
    <source>
        <strain evidence="2">CCMP1243</strain>
    </source>
</reference>
<protein>
    <submittedName>
        <fullName evidence="2">Uncharacterized protein</fullName>
    </submittedName>
</protein>
<organism evidence="2">
    <name type="scientific">Rhizochromulina marina</name>
    <dbReference type="NCBI Taxonomy" id="1034831"/>
    <lineage>
        <taxon>Eukaryota</taxon>
        <taxon>Sar</taxon>
        <taxon>Stramenopiles</taxon>
        <taxon>Ochrophyta</taxon>
        <taxon>Dictyochophyceae</taxon>
        <taxon>Rhizochromulinales</taxon>
        <taxon>Rhizochromulina</taxon>
    </lineage>
</organism>
<accession>A0A7S2W6P1</accession>
<feature type="region of interest" description="Disordered" evidence="1">
    <location>
        <begin position="41"/>
        <end position="80"/>
    </location>
</feature>
<evidence type="ECO:0000256" key="1">
    <source>
        <dbReference type="SAM" id="MobiDB-lite"/>
    </source>
</evidence>